<dbReference type="InterPro" id="IPR023673">
    <property type="entry name" value="Ribosomal_uL1_CS"/>
</dbReference>
<sequence length="213" mass="24171">MNEQQFSKAIEAVKEKSPKRKFVESIDMAINLKDVNLKDPSKRFQIDVILPHEIEKEIKICLFGEGSHLIEAQQLKISKVIDRKELENISRDPKLAKKIAQSYDFFISSAQLMPVIGKTLGRYLGPRGKMPRPVPPTEQLEPLVKNYSRTVKLRLRQNPVVHSRIGTMNMDTQYLAENAMAVLRAVEGKLERGASNIKSIYLKSTMGPSVKVE</sequence>
<dbReference type="Gene3D" id="3.30.190.20">
    <property type="match status" value="1"/>
</dbReference>
<keyword evidence="3 11" id="KW-0678">Repressor</keyword>
<dbReference type="GO" id="GO:0000049">
    <property type="term" value="F:tRNA binding"/>
    <property type="evidence" value="ECO:0007669"/>
    <property type="project" value="UniProtKB-KW"/>
</dbReference>
<dbReference type="GO" id="GO:0019843">
    <property type="term" value="F:rRNA binding"/>
    <property type="evidence" value="ECO:0007669"/>
    <property type="project" value="UniProtKB-UniRule"/>
</dbReference>
<dbReference type="InterPro" id="IPR016095">
    <property type="entry name" value="Ribosomal_uL1_3-a/b-sand"/>
</dbReference>
<evidence type="ECO:0000256" key="3">
    <source>
        <dbReference type="ARBA" id="ARBA00022491"/>
    </source>
</evidence>
<name>A0A9Y1FKK3_9ARCH</name>
<keyword evidence="6 11" id="KW-0810">Translation regulation</keyword>
<dbReference type="PANTHER" id="PTHR36427">
    <property type="entry name" value="54S RIBOSOMAL PROTEIN L1, MITOCHONDRIAL"/>
    <property type="match status" value="1"/>
</dbReference>
<dbReference type="GO" id="GO:0006417">
    <property type="term" value="P:regulation of translation"/>
    <property type="evidence" value="ECO:0007669"/>
    <property type="project" value="UniProtKB-KW"/>
</dbReference>
<evidence type="ECO:0000256" key="4">
    <source>
        <dbReference type="ARBA" id="ARBA00022555"/>
    </source>
</evidence>
<dbReference type="CDD" id="cd00403">
    <property type="entry name" value="Ribosomal_L1"/>
    <property type="match status" value="1"/>
</dbReference>
<dbReference type="EMBL" id="CP084166">
    <property type="protein sequence ID" value="UJG39986.1"/>
    <property type="molecule type" value="Genomic_DNA"/>
</dbReference>
<gene>
    <name evidence="11" type="primary">rpl1</name>
    <name evidence="13" type="ORF">K9W45_09030</name>
</gene>
<dbReference type="InterPro" id="IPR002143">
    <property type="entry name" value="Ribosomal_uL1"/>
</dbReference>
<dbReference type="InterPro" id="IPR023669">
    <property type="entry name" value="Ribosomal_uL1_arc"/>
</dbReference>
<dbReference type="SUPFAM" id="SSF56808">
    <property type="entry name" value="Ribosomal protein L1"/>
    <property type="match status" value="1"/>
</dbReference>
<dbReference type="PIRSF" id="PIRSF002155">
    <property type="entry name" value="Ribosomal_L1"/>
    <property type="match status" value="1"/>
</dbReference>
<keyword evidence="8 11" id="KW-0689">Ribosomal protein</keyword>
<dbReference type="PROSITE" id="PS01199">
    <property type="entry name" value="RIBOSOMAL_L1"/>
    <property type="match status" value="1"/>
</dbReference>
<dbReference type="AlphaFoldDB" id="A0A9Y1FKK3"/>
<comment type="subunit">
    <text evidence="2 11">Part of the 50S ribosomal subunit.</text>
</comment>
<reference evidence="13" key="1">
    <citation type="journal article" date="2022" name="Nat. Microbiol.">
        <title>Unique mobile elements and scalable gene flow at the prokaryote-eukaryote boundary revealed by circularized Asgard archaea genomes.</title>
        <authorList>
            <person name="Wu F."/>
            <person name="Speth D.R."/>
            <person name="Philosof A."/>
            <person name="Cremiere A."/>
            <person name="Narayanan A."/>
            <person name="Barco R.A."/>
            <person name="Connon S.A."/>
            <person name="Amend J.P."/>
            <person name="Antoshechkin I.A."/>
            <person name="Orphan V.J."/>
        </authorList>
    </citation>
    <scope>NUCLEOTIDE SEQUENCE</scope>
    <source>
        <strain evidence="13">PM71</strain>
    </source>
</reference>
<comment type="function">
    <text evidence="10">Probably involved in E site tRNA release. Binds directly to 23S rRNA.</text>
</comment>
<evidence type="ECO:0000256" key="10">
    <source>
        <dbReference type="ARBA" id="ARBA00045545"/>
    </source>
</evidence>
<proteinExistence type="inferred from homology"/>
<dbReference type="GO" id="GO:0003735">
    <property type="term" value="F:structural constituent of ribosome"/>
    <property type="evidence" value="ECO:0007669"/>
    <property type="project" value="InterPro"/>
</dbReference>
<evidence type="ECO:0000256" key="7">
    <source>
        <dbReference type="ARBA" id="ARBA00022884"/>
    </source>
</evidence>
<evidence type="ECO:0000256" key="1">
    <source>
        <dbReference type="ARBA" id="ARBA00010531"/>
    </source>
</evidence>
<keyword evidence="5 11" id="KW-0699">rRNA-binding</keyword>
<comment type="similarity">
    <text evidence="1 11 12">Belongs to the universal ribosomal protein uL1 family.</text>
</comment>
<evidence type="ECO:0000256" key="5">
    <source>
        <dbReference type="ARBA" id="ARBA00022730"/>
    </source>
</evidence>
<dbReference type="Gene3D" id="3.40.50.790">
    <property type="match status" value="1"/>
</dbReference>
<dbReference type="FunFam" id="3.40.50.790:FF:000005">
    <property type="entry name" value="50S ribosomal protein L1"/>
    <property type="match status" value="1"/>
</dbReference>
<protein>
    <recommendedName>
        <fullName evidence="11">Large ribosomal subunit protein uL1</fullName>
    </recommendedName>
</protein>
<dbReference type="Proteomes" id="UP001201020">
    <property type="component" value="Chromosome"/>
</dbReference>
<keyword evidence="9 11" id="KW-0687">Ribonucleoprotein</keyword>
<accession>A0A9Y1FKK3</accession>
<keyword evidence="4 11" id="KW-0820">tRNA-binding</keyword>
<evidence type="ECO:0000256" key="12">
    <source>
        <dbReference type="RuleBase" id="RU000659"/>
    </source>
</evidence>
<dbReference type="InterPro" id="IPR028364">
    <property type="entry name" value="Ribosomal_uL1/biogenesis"/>
</dbReference>
<dbReference type="NCBIfam" id="NF003244">
    <property type="entry name" value="PRK04203.1"/>
    <property type="match status" value="1"/>
</dbReference>
<dbReference type="HAMAP" id="MF_01318_A">
    <property type="entry name" value="Ribosomal_uL1_A"/>
    <property type="match status" value="1"/>
</dbReference>
<evidence type="ECO:0000256" key="11">
    <source>
        <dbReference type="HAMAP-Rule" id="MF_01318"/>
    </source>
</evidence>
<dbReference type="GO" id="GO:0015934">
    <property type="term" value="C:large ribosomal subunit"/>
    <property type="evidence" value="ECO:0007669"/>
    <property type="project" value="InterPro"/>
</dbReference>
<keyword evidence="7 11" id="KW-0694">RNA-binding</keyword>
<dbReference type="PANTHER" id="PTHR36427:SF3">
    <property type="entry name" value="LARGE RIBOSOMAL SUBUNIT PROTEIN UL1M"/>
    <property type="match status" value="1"/>
</dbReference>
<dbReference type="Pfam" id="PF00687">
    <property type="entry name" value="Ribosomal_L1"/>
    <property type="match status" value="1"/>
</dbReference>
<dbReference type="GO" id="GO:0006412">
    <property type="term" value="P:translation"/>
    <property type="evidence" value="ECO:0007669"/>
    <property type="project" value="UniProtKB-UniRule"/>
</dbReference>
<dbReference type="InterPro" id="IPR023674">
    <property type="entry name" value="Ribosomal_uL1-like"/>
</dbReference>
<evidence type="ECO:0000256" key="8">
    <source>
        <dbReference type="ARBA" id="ARBA00022980"/>
    </source>
</evidence>
<comment type="function">
    <text evidence="11">Binds directly to 23S rRNA. Probably involved in E site tRNA release.</text>
</comment>
<evidence type="ECO:0000256" key="2">
    <source>
        <dbReference type="ARBA" id="ARBA00011838"/>
    </source>
</evidence>
<organism evidence="13">
    <name type="scientific">Candidatus Heimdallarchaeum aukensis</name>
    <dbReference type="NCBI Taxonomy" id="2876573"/>
    <lineage>
        <taxon>Archaea</taxon>
        <taxon>Promethearchaeati</taxon>
        <taxon>Candidatus Heimdallarchaeota</taxon>
        <taxon>Candidatus Heimdallarchaeia (ex Rinke et al. 2021) (nom. nud.)</taxon>
        <taxon>Candidatus Heimdallarchaeales</taxon>
        <taxon>Candidatus Heimdallarchaeaceae</taxon>
        <taxon>Candidatus Heimdallarchaeum</taxon>
    </lineage>
</organism>
<comment type="function">
    <text evidence="11">Protein L1 is also a translational repressor protein, it controls the translation of its operon by binding to its mRNA.</text>
</comment>
<evidence type="ECO:0000313" key="13">
    <source>
        <dbReference type="EMBL" id="UJG39986.1"/>
    </source>
</evidence>
<evidence type="ECO:0000256" key="6">
    <source>
        <dbReference type="ARBA" id="ARBA00022845"/>
    </source>
</evidence>
<evidence type="ECO:0000256" key="9">
    <source>
        <dbReference type="ARBA" id="ARBA00023274"/>
    </source>
</evidence>